<accession>A0A0N7HIC4</accession>
<sequence length="104" mass="11289">MPKLIKLYITQAIIGFVISAAFVGALLYFNVANLWHLVTHSDVGILAVVILWVSNGIVFAGVQFAITIMSMAGKDDDDDQGGKRDELPVLSDPIPVRVAASHRR</sequence>
<protein>
    <submittedName>
        <fullName evidence="3">Uncharacterized protein</fullName>
    </submittedName>
</protein>
<evidence type="ECO:0000256" key="2">
    <source>
        <dbReference type="SAM" id="Phobius"/>
    </source>
</evidence>
<name>A0A0N7HIC4_9RHOB</name>
<dbReference type="Proteomes" id="UP000064920">
    <property type="component" value="Chromosome"/>
</dbReference>
<dbReference type="EMBL" id="CP012023">
    <property type="protein sequence ID" value="ALI54829.1"/>
    <property type="molecule type" value="Genomic_DNA"/>
</dbReference>
<proteinExistence type="predicted"/>
<feature type="transmembrane region" description="Helical" evidence="2">
    <location>
        <begin position="43"/>
        <end position="66"/>
    </location>
</feature>
<evidence type="ECO:0000313" key="3">
    <source>
        <dbReference type="EMBL" id="ALI54829.1"/>
    </source>
</evidence>
<organism evidence="3 4">
    <name type="scientific">Celeribacter marinus</name>
    <dbReference type="NCBI Taxonomy" id="1397108"/>
    <lineage>
        <taxon>Bacteria</taxon>
        <taxon>Pseudomonadati</taxon>
        <taxon>Pseudomonadota</taxon>
        <taxon>Alphaproteobacteria</taxon>
        <taxon>Rhodobacterales</taxon>
        <taxon>Roseobacteraceae</taxon>
        <taxon>Celeribacter</taxon>
    </lineage>
</organism>
<evidence type="ECO:0000256" key="1">
    <source>
        <dbReference type="SAM" id="MobiDB-lite"/>
    </source>
</evidence>
<dbReference type="PATRIC" id="fig|1397108.4.peg.910"/>
<dbReference type="RefSeq" id="WP_062220847.1">
    <property type="nucleotide sequence ID" value="NZ_CP012023.1"/>
</dbReference>
<keyword evidence="2" id="KW-0812">Transmembrane</keyword>
<dbReference type="KEGG" id="cmar:IMCC12053_881"/>
<keyword evidence="2" id="KW-0472">Membrane</keyword>
<feature type="region of interest" description="Disordered" evidence="1">
    <location>
        <begin position="74"/>
        <end position="104"/>
    </location>
</feature>
<keyword evidence="2" id="KW-1133">Transmembrane helix</keyword>
<reference evidence="3 4" key="1">
    <citation type="submission" date="2015-05" db="EMBL/GenBank/DDBJ databases">
        <authorList>
            <person name="Wang D.B."/>
            <person name="Wang M."/>
        </authorList>
    </citation>
    <scope>NUCLEOTIDE SEQUENCE [LARGE SCALE GENOMIC DNA]</scope>
    <source>
        <strain evidence="3 4">IMCC 12053</strain>
    </source>
</reference>
<dbReference type="OrthoDB" id="8115457at2"/>
<evidence type="ECO:0000313" key="4">
    <source>
        <dbReference type="Proteomes" id="UP000064920"/>
    </source>
</evidence>
<dbReference type="STRING" id="1397108.IMCC12053_881"/>
<dbReference type="AlphaFoldDB" id="A0A0N7HIC4"/>
<gene>
    <name evidence="3" type="ORF">IMCC12053_881</name>
</gene>
<keyword evidence="4" id="KW-1185">Reference proteome</keyword>
<feature type="transmembrane region" description="Helical" evidence="2">
    <location>
        <begin position="12"/>
        <end position="31"/>
    </location>
</feature>